<evidence type="ECO:0000259" key="9">
    <source>
        <dbReference type="PROSITE" id="PS50928"/>
    </source>
</evidence>
<keyword evidence="4 7" id="KW-0812">Transmembrane</keyword>
<dbReference type="CDD" id="cd06261">
    <property type="entry name" value="TM_PBP2"/>
    <property type="match status" value="1"/>
</dbReference>
<feature type="transmembrane region" description="Helical" evidence="7">
    <location>
        <begin position="286"/>
        <end position="305"/>
    </location>
</feature>
<dbReference type="InterPro" id="IPR000515">
    <property type="entry name" value="MetI-like"/>
</dbReference>
<dbReference type="InterPro" id="IPR035906">
    <property type="entry name" value="MetI-like_sf"/>
</dbReference>
<protein>
    <submittedName>
        <fullName evidence="10">ABC transporter permease</fullName>
    </submittedName>
</protein>
<dbReference type="PROSITE" id="PS50928">
    <property type="entry name" value="ABC_TM1"/>
    <property type="match status" value="1"/>
</dbReference>
<dbReference type="Pfam" id="PF00528">
    <property type="entry name" value="BPD_transp_1"/>
    <property type="match status" value="1"/>
</dbReference>
<comment type="similarity">
    <text evidence="7">Belongs to the binding-protein-dependent transport system permease family.</text>
</comment>
<proteinExistence type="inferred from homology"/>
<accession>A0ABP8VUC8</accession>
<dbReference type="PANTHER" id="PTHR43163">
    <property type="entry name" value="DIPEPTIDE TRANSPORT SYSTEM PERMEASE PROTEIN DPPB-RELATED"/>
    <property type="match status" value="1"/>
</dbReference>
<comment type="caution">
    <text evidence="10">The sequence shown here is derived from an EMBL/GenBank/DDBJ whole genome shotgun (WGS) entry which is preliminary data.</text>
</comment>
<evidence type="ECO:0000256" key="6">
    <source>
        <dbReference type="ARBA" id="ARBA00023136"/>
    </source>
</evidence>
<dbReference type="Proteomes" id="UP001501295">
    <property type="component" value="Unassembled WGS sequence"/>
</dbReference>
<dbReference type="SUPFAM" id="SSF161098">
    <property type="entry name" value="MetI-like"/>
    <property type="match status" value="1"/>
</dbReference>
<feature type="transmembrane region" description="Helical" evidence="7">
    <location>
        <begin position="241"/>
        <end position="266"/>
    </location>
</feature>
<feature type="transmembrane region" description="Helical" evidence="7">
    <location>
        <begin position="12"/>
        <end position="40"/>
    </location>
</feature>
<feature type="transmembrane region" description="Helical" evidence="7">
    <location>
        <begin position="151"/>
        <end position="170"/>
    </location>
</feature>
<dbReference type="Gene3D" id="1.10.3720.10">
    <property type="entry name" value="MetI-like"/>
    <property type="match status" value="1"/>
</dbReference>
<evidence type="ECO:0000256" key="2">
    <source>
        <dbReference type="ARBA" id="ARBA00022448"/>
    </source>
</evidence>
<evidence type="ECO:0000256" key="3">
    <source>
        <dbReference type="ARBA" id="ARBA00022475"/>
    </source>
</evidence>
<evidence type="ECO:0000313" key="10">
    <source>
        <dbReference type="EMBL" id="GAA4671157.1"/>
    </source>
</evidence>
<evidence type="ECO:0000256" key="5">
    <source>
        <dbReference type="ARBA" id="ARBA00022989"/>
    </source>
</evidence>
<organism evidence="10 11">
    <name type="scientific">Frondihabitans cladoniiphilus</name>
    <dbReference type="NCBI Taxonomy" id="715785"/>
    <lineage>
        <taxon>Bacteria</taxon>
        <taxon>Bacillati</taxon>
        <taxon>Actinomycetota</taxon>
        <taxon>Actinomycetes</taxon>
        <taxon>Micrococcales</taxon>
        <taxon>Microbacteriaceae</taxon>
        <taxon>Frondihabitans</taxon>
    </lineage>
</organism>
<name>A0ABP8VUC8_9MICO</name>
<keyword evidence="11" id="KW-1185">Reference proteome</keyword>
<sequence length="358" mass="37830">MSDRTGARRGYLGYLLLRLAQAAIVILLAYVLIFVVVSVLPGDPVTNLLRDPQSGLTEADIHKIVVYYGLNQPVLIQLALSLSRFVVGQLGYSLQSNLPVTQVIGDAVPSTLVLAGTALLFSVVLALGIAYGSQYAPGARVRQTLRSVPSFFLSVPNFVIGLVLISFFSFRLHTFSVIDPDGLVATLFAALTLAIPVSAPLAEVFIANLDHESKQEYALVAKSRGLAPVALFARHLVKPSLLPAVTMVALIVGELLGGSVITETIYGRDGIGTVVQKAVTTQDVPVLQAVVSLAAVVFVLVNLLADLVSPLVDPRVEIRSPARASRAPRPSKPSKPARPSKPSQPPQPAQPSSQGASA</sequence>
<feature type="region of interest" description="Disordered" evidence="8">
    <location>
        <begin position="318"/>
        <end position="358"/>
    </location>
</feature>
<evidence type="ECO:0000256" key="8">
    <source>
        <dbReference type="SAM" id="MobiDB-lite"/>
    </source>
</evidence>
<comment type="subcellular location">
    <subcellularLocation>
        <location evidence="1 7">Cell membrane</location>
        <topology evidence="1 7">Multi-pass membrane protein</topology>
    </subcellularLocation>
</comment>
<keyword evidence="5 7" id="KW-1133">Transmembrane helix</keyword>
<evidence type="ECO:0000256" key="4">
    <source>
        <dbReference type="ARBA" id="ARBA00022692"/>
    </source>
</evidence>
<feature type="domain" description="ABC transmembrane type-1" evidence="9">
    <location>
        <begin position="108"/>
        <end position="309"/>
    </location>
</feature>
<keyword evidence="2 7" id="KW-0813">Transport</keyword>
<keyword evidence="3" id="KW-1003">Cell membrane</keyword>
<evidence type="ECO:0000256" key="7">
    <source>
        <dbReference type="RuleBase" id="RU363032"/>
    </source>
</evidence>
<evidence type="ECO:0000256" key="1">
    <source>
        <dbReference type="ARBA" id="ARBA00004651"/>
    </source>
</evidence>
<feature type="transmembrane region" description="Helical" evidence="7">
    <location>
        <begin position="182"/>
        <end position="206"/>
    </location>
</feature>
<evidence type="ECO:0000313" key="11">
    <source>
        <dbReference type="Proteomes" id="UP001501295"/>
    </source>
</evidence>
<keyword evidence="6 7" id="KW-0472">Membrane</keyword>
<feature type="transmembrane region" description="Helical" evidence="7">
    <location>
        <begin position="112"/>
        <end position="131"/>
    </location>
</feature>
<reference evidence="11" key="1">
    <citation type="journal article" date="2019" name="Int. J. Syst. Evol. Microbiol.">
        <title>The Global Catalogue of Microorganisms (GCM) 10K type strain sequencing project: providing services to taxonomists for standard genome sequencing and annotation.</title>
        <authorList>
            <consortium name="The Broad Institute Genomics Platform"/>
            <consortium name="The Broad Institute Genome Sequencing Center for Infectious Disease"/>
            <person name="Wu L."/>
            <person name="Ma J."/>
        </authorList>
    </citation>
    <scope>NUCLEOTIDE SEQUENCE [LARGE SCALE GENOMIC DNA]</scope>
    <source>
        <strain evidence="11">JCM 18956</strain>
    </source>
</reference>
<dbReference type="RefSeq" id="WP_345374647.1">
    <property type="nucleotide sequence ID" value="NZ_BAABLM010000002.1"/>
</dbReference>
<dbReference type="PANTHER" id="PTHR43163:SF6">
    <property type="entry name" value="DIPEPTIDE TRANSPORT SYSTEM PERMEASE PROTEIN DPPB-RELATED"/>
    <property type="match status" value="1"/>
</dbReference>
<gene>
    <name evidence="10" type="ORF">GCM10025780_13480</name>
</gene>
<dbReference type="EMBL" id="BAABLM010000002">
    <property type="protein sequence ID" value="GAA4671157.1"/>
    <property type="molecule type" value="Genomic_DNA"/>
</dbReference>